<reference evidence="1 2" key="1">
    <citation type="journal article" date="2018" name="Sci. Rep.">
        <title>Genomic signatures of local adaptation to the degree of environmental predictability in rotifers.</title>
        <authorList>
            <person name="Franch-Gras L."/>
            <person name="Hahn C."/>
            <person name="Garcia-Roger E.M."/>
            <person name="Carmona M.J."/>
            <person name="Serra M."/>
            <person name="Gomez A."/>
        </authorList>
    </citation>
    <scope>NUCLEOTIDE SEQUENCE [LARGE SCALE GENOMIC DNA]</scope>
    <source>
        <strain evidence="1">HYR1</strain>
    </source>
</reference>
<sequence>MNCWAHSKNKIDQNGINDFFFTKWIDKNNGWYEGFVGGICNPSTSNGLEFSNDKIKDTINRKRLGLIEFLNECGINLVADWSKARAERITTINQEIIYLYIYLGAKRPQLRRKKNWSIYHGSPTLLLQEIIYNITIQKKDLI</sequence>
<organism evidence="1 2">
    <name type="scientific">Brachionus plicatilis</name>
    <name type="common">Marine rotifer</name>
    <name type="synonym">Brachionus muelleri</name>
    <dbReference type="NCBI Taxonomy" id="10195"/>
    <lineage>
        <taxon>Eukaryota</taxon>
        <taxon>Metazoa</taxon>
        <taxon>Spiralia</taxon>
        <taxon>Gnathifera</taxon>
        <taxon>Rotifera</taxon>
        <taxon>Eurotatoria</taxon>
        <taxon>Monogononta</taxon>
        <taxon>Pseudotrocha</taxon>
        <taxon>Ploima</taxon>
        <taxon>Brachionidae</taxon>
        <taxon>Brachionus</taxon>
    </lineage>
</organism>
<accession>A0A3M7R5W5</accession>
<gene>
    <name evidence="1" type="ORF">BpHYR1_045193</name>
</gene>
<evidence type="ECO:0000313" key="1">
    <source>
        <dbReference type="EMBL" id="RNA18791.1"/>
    </source>
</evidence>
<protein>
    <submittedName>
        <fullName evidence="1">Uncharacterized protein</fullName>
    </submittedName>
</protein>
<dbReference type="Proteomes" id="UP000276133">
    <property type="component" value="Unassembled WGS sequence"/>
</dbReference>
<evidence type="ECO:0000313" key="2">
    <source>
        <dbReference type="Proteomes" id="UP000276133"/>
    </source>
</evidence>
<dbReference type="EMBL" id="REGN01004172">
    <property type="protein sequence ID" value="RNA18791.1"/>
    <property type="molecule type" value="Genomic_DNA"/>
</dbReference>
<proteinExistence type="predicted"/>
<name>A0A3M7R5W5_BRAPC</name>
<comment type="caution">
    <text evidence="1">The sequence shown here is derived from an EMBL/GenBank/DDBJ whole genome shotgun (WGS) entry which is preliminary data.</text>
</comment>
<keyword evidence="2" id="KW-1185">Reference proteome</keyword>
<dbReference type="AlphaFoldDB" id="A0A3M7R5W5"/>